<proteinExistence type="predicted"/>
<feature type="non-terminal residue" evidence="1">
    <location>
        <position position="77"/>
    </location>
</feature>
<organism evidence="1 2">
    <name type="scientific">Datura stramonium</name>
    <name type="common">Jimsonweed</name>
    <name type="synonym">Common thornapple</name>
    <dbReference type="NCBI Taxonomy" id="4076"/>
    <lineage>
        <taxon>Eukaryota</taxon>
        <taxon>Viridiplantae</taxon>
        <taxon>Streptophyta</taxon>
        <taxon>Embryophyta</taxon>
        <taxon>Tracheophyta</taxon>
        <taxon>Spermatophyta</taxon>
        <taxon>Magnoliopsida</taxon>
        <taxon>eudicotyledons</taxon>
        <taxon>Gunneridae</taxon>
        <taxon>Pentapetalae</taxon>
        <taxon>asterids</taxon>
        <taxon>lamiids</taxon>
        <taxon>Solanales</taxon>
        <taxon>Solanaceae</taxon>
        <taxon>Solanoideae</taxon>
        <taxon>Datureae</taxon>
        <taxon>Datura</taxon>
    </lineage>
</organism>
<dbReference type="Proteomes" id="UP000823775">
    <property type="component" value="Unassembled WGS sequence"/>
</dbReference>
<feature type="non-terminal residue" evidence="1">
    <location>
        <position position="1"/>
    </location>
</feature>
<comment type="caution">
    <text evidence="1">The sequence shown here is derived from an EMBL/GenBank/DDBJ whole genome shotgun (WGS) entry which is preliminary data.</text>
</comment>
<gene>
    <name evidence="1" type="ORF">HAX54_037002</name>
</gene>
<protein>
    <submittedName>
        <fullName evidence="1">Uncharacterized protein</fullName>
    </submittedName>
</protein>
<sequence length="77" mass="8677">ASSPRHQWEYYVLTGQRVARSGAVKTQRFMHLSAVQANCIVPFKAWEDPPHCGPHCDASAFTSRLAMCYLAYAEHHS</sequence>
<keyword evidence="2" id="KW-1185">Reference proteome</keyword>
<dbReference type="EMBL" id="JACEIK010004927">
    <property type="protein sequence ID" value="MCD9646819.1"/>
    <property type="molecule type" value="Genomic_DNA"/>
</dbReference>
<accession>A0ABS8VJB5</accession>
<reference evidence="1 2" key="1">
    <citation type="journal article" date="2021" name="BMC Genomics">
        <title>Datura genome reveals duplications of psychoactive alkaloid biosynthetic genes and high mutation rate following tissue culture.</title>
        <authorList>
            <person name="Rajewski A."/>
            <person name="Carter-House D."/>
            <person name="Stajich J."/>
            <person name="Litt A."/>
        </authorList>
    </citation>
    <scope>NUCLEOTIDE SEQUENCE [LARGE SCALE GENOMIC DNA]</scope>
    <source>
        <strain evidence="1">AR-01</strain>
    </source>
</reference>
<name>A0ABS8VJB5_DATST</name>
<evidence type="ECO:0000313" key="1">
    <source>
        <dbReference type="EMBL" id="MCD9646819.1"/>
    </source>
</evidence>
<evidence type="ECO:0000313" key="2">
    <source>
        <dbReference type="Proteomes" id="UP000823775"/>
    </source>
</evidence>